<comment type="caution">
    <text evidence="1">The sequence shown here is derived from an EMBL/GenBank/DDBJ whole genome shotgun (WGS) entry which is preliminary data.</text>
</comment>
<dbReference type="InterPro" id="IPR036291">
    <property type="entry name" value="NAD(P)-bd_dom_sf"/>
</dbReference>
<evidence type="ECO:0000313" key="1">
    <source>
        <dbReference type="EMBL" id="KAK0407161.1"/>
    </source>
</evidence>
<dbReference type="PANTHER" id="PTHR44115:SF4">
    <property type="entry name" value="OXIDOREDUCTASE"/>
    <property type="match status" value="1"/>
</dbReference>
<dbReference type="Pfam" id="PF13561">
    <property type="entry name" value="adh_short_C2"/>
    <property type="match status" value="1"/>
</dbReference>
<reference evidence="1" key="1">
    <citation type="submission" date="2023-06" db="EMBL/GenBank/DDBJ databases">
        <title>Genomic analysis of the entomopathogenic nematode Steinernema hermaphroditum.</title>
        <authorList>
            <person name="Schwarz E.M."/>
            <person name="Heppert J.K."/>
            <person name="Baniya A."/>
            <person name="Schwartz H.T."/>
            <person name="Tan C.-H."/>
            <person name="Antoshechkin I."/>
            <person name="Sternberg P.W."/>
            <person name="Goodrich-Blair H."/>
            <person name="Dillman A.R."/>
        </authorList>
    </citation>
    <scope>NUCLEOTIDE SEQUENCE</scope>
    <source>
        <strain evidence="1">PS9179</strain>
        <tissue evidence="1">Whole animal</tissue>
    </source>
</reference>
<dbReference type="FunFam" id="3.40.50.720:FF:000084">
    <property type="entry name" value="Short-chain dehydrogenase reductase"/>
    <property type="match status" value="1"/>
</dbReference>
<dbReference type="PANTHER" id="PTHR44115">
    <property type="entry name" value="PROTEIN CBG09704"/>
    <property type="match status" value="1"/>
</dbReference>
<evidence type="ECO:0000313" key="2">
    <source>
        <dbReference type="Proteomes" id="UP001175271"/>
    </source>
</evidence>
<gene>
    <name evidence="1" type="ORF">QR680_019043</name>
</gene>
<sequence length="263" mass="28467">MSRFVNKVAIVTGSSNGIGQATAVLLASEGASVTIHGRSEEGLETTENLILDKGIPSERILSVQGDIEDEKTTKNLVEKTLERFGKIDVLVNSAGLGGKPGQDRNSIDAYDYIHEINIKSILKLIQLAEPHLEKTKGSIVNVSSIAGILPRPATIPYGMSKAALDHYMRSRTHELAKKGIRINNLNPGLVETNFHLQLGISEENQQKFRKGYSKIIPMARPGTPEEMAKPIAFLASDDASYITGVALVADGGVCQFANKPDYE</sequence>
<protein>
    <submittedName>
        <fullName evidence="1">Uncharacterized protein</fullName>
    </submittedName>
</protein>
<accession>A0AA39LR92</accession>
<dbReference type="NCBIfam" id="NF005559">
    <property type="entry name" value="PRK07231.1"/>
    <property type="match status" value="1"/>
</dbReference>
<dbReference type="PRINTS" id="PR00080">
    <property type="entry name" value="SDRFAMILY"/>
</dbReference>
<proteinExistence type="predicted"/>
<dbReference type="PRINTS" id="PR00081">
    <property type="entry name" value="GDHRDH"/>
</dbReference>
<dbReference type="Proteomes" id="UP001175271">
    <property type="component" value="Unassembled WGS sequence"/>
</dbReference>
<dbReference type="Gene3D" id="3.40.50.720">
    <property type="entry name" value="NAD(P)-binding Rossmann-like Domain"/>
    <property type="match status" value="1"/>
</dbReference>
<dbReference type="EMBL" id="JAUCMV010000004">
    <property type="protein sequence ID" value="KAK0407161.1"/>
    <property type="molecule type" value="Genomic_DNA"/>
</dbReference>
<dbReference type="SUPFAM" id="SSF51735">
    <property type="entry name" value="NAD(P)-binding Rossmann-fold domains"/>
    <property type="match status" value="1"/>
</dbReference>
<dbReference type="InterPro" id="IPR002347">
    <property type="entry name" value="SDR_fam"/>
</dbReference>
<name>A0AA39LR92_9BILA</name>
<dbReference type="AlphaFoldDB" id="A0AA39LR92"/>
<keyword evidence="2" id="KW-1185">Reference proteome</keyword>
<organism evidence="1 2">
    <name type="scientific">Steinernema hermaphroditum</name>
    <dbReference type="NCBI Taxonomy" id="289476"/>
    <lineage>
        <taxon>Eukaryota</taxon>
        <taxon>Metazoa</taxon>
        <taxon>Ecdysozoa</taxon>
        <taxon>Nematoda</taxon>
        <taxon>Chromadorea</taxon>
        <taxon>Rhabditida</taxon>
        <taxon>Tylenchina</taxon>
        <taxon>Panagrolaimomorpha</taxon>
        <taxon>Strongyloidoidea</taxon>
        <taxon>Steinernematidae</taxon>
        <taxon>Steinernema</taxon>
    </lineage>
</organism>